<dbReference type="Proteomes" id="UP000887565">
    <property type="component" value="Unplaced"/>
</dbReference>
<evidence type="ECO:0000256" key="1">
    <source>
        <dbReference type="SAM" id="MobiDB-lite"/>
    </source>
</evidence>
<keyword evidence="2" id="KW-1185">Reference proteome</keyword>
<feature type="compositionally biased region" description="Low complexity" evidence="1">
    <location>
        <begin position="52"/>
        <end position="61"/>
    </location>
</feature>
<organism evidence="2 3">
    <name type="scientific">Romanomermis culicivorax</name>
    <name type="common">Nematode worm</name>
    <dbReference type="NCBI Taxonomy" id="13658"/>
    <lineage>
        <taxon>Eukaryota</taxon>
        <taxon>Metazoa</taxon>
        <taxon>Ecdysozoa</taxon>
        <taxon>Nematoda</taxon>
        <taxon>Enoplea</taxon>
        <taxon>Dorylaimia</taxon>
        <taxon>Mermithida</taxon>
        <taxon>Mermithoidea</taxon>
        <taxon>Mermithidae</taxon>
        <taxon>Romanomermis</taxon>
    </lineage>
</organism>
<feature type="region of interest" description="Disordered" evidence="1">
    <location>
        <begin position="52"/>
        <end position="75"/>
    </location>
</feature>
<name>A0A915L1X1_ROMCU</name>
<dbReference type="WBParaSite" id="nRc.2.0.1.t44471-RA">
    <property type="protein sequence ID" value="nRc.2.0.1.t44471-RA"/>
    <property type="gene ID" value="nRc.2.0.1.g44471"/>
</dbReference>
<sequence length="102" mass="10020">MGTKVKMLSSMSLRNSFLEVAKTVRSAAGGGPVSDNVVTVAGSLAIFKSKIGVSSNSSSDGSGVGNRIGHSSSSSAVNACIEAVVGGGSPAMMDSVSKPTNV</sequence>
<dbReference type="AlphaFoldDB" id="A0A915L1X1"/>
<evidence type="ECO:0000313" key="2">
    <source>
        <dbReference type="Proteomes" id="UP000887565"/>
    </source>
</evidence>
<reference evidence="3" key="1">
    <citation type="submission" date="2022-11" db="UniProtKB">
        <authorList>
            <consortium name="WormBaseParasite"/>
        </authorList>
    </citation>
    <scope>IDENTIFICATION</scope>
</reference>
<accession>A0A915L1X1</accession>
<evidence type="ECO:0000313" key="3">
    <source>
        <dbReference type="WBParaSite" id="nRc.2.0.1.t44471-RA"/>
    </source>
</evidence>
<proteinExistence type="predicted"/>
<protein>
    <submittedName>
        <fullName evidence="3">Uncharacterized protein</fullName>
    </submittedName>
</protein>